<dbReference type="RefSeq" id="WP_012633930.1">
    <property type="nucleotide sequence ID" value="NC_011891.1"/>
</dbReference>
<feature type="region of interest" description="Disordered" evidence="1">
    <location>
        <begin position="90"/>
        <end position="132"/>
    </location>
</feature>
<evidence type="ECO:0000313" key="2">
    <source>
        <dbReference type="EMBL" id="ACL66177.1"/>
    </source>
</evidence>
<name>B8JEN1_ANAD2</name>
<organism evidence="2 3">
    <name type="scientific">Anaeromyxobacter dehalogenans (strain ATCC BAA-258 / DSM 21875 / 2CP-1)</name>
    <dbReference type="NCBI Taxonomy" id="455488"/>
    <lineage>
        <taxon>Bacteria</taxon>
        <taxon>Pseudomonadati</taxon>
        <taxon>Myxococcota</taxon>
        <taxon>Myxococcia</taxon>
        <taxon>Myxococcales</taxon>
        <taxon>Cystobacterineae</taxon>
        <taxon>Anaeromyxobacteraceae</taxon>
        <taxon>Anaeromyxobacter</taxon>
    </lineage>
</organism>
<accession>B8JEN1</accession>
<protein>
    <submittedName>
        <fullName evidence="2">Uncharacterized protein</fullName>
    </submittedName>
</protein>
<dbReference type="EMBL" id="CP001359">
    <property type="protein sequence ID" value="ACL66177.1"/>
    <property type="molecule type" value="Genomic_DNA"/>
</dbReference>
<evidence type="ECO:0000313" key="3">
    <source>
        <dbReference type="Proteomes" id="UP000007089"/>
    </source>
</evidence>
<dbReference type="HOGENOM" id="CLU_1912670_0_0_7"/>
<dbReference type="KEGG" id="acp:A2cp1_2840"/>
<evidence type="ECO:0000256" key="1">
    <source>
        <dbReference type="SAM" id="MobiDB-lite"/>
    </source>
</evidence>
<reference evidence="2" key="1">
    <citation type="submission" date="2009-01" db="EMBL/GenBank/DDBJ databases">
        <title>Complete sequence of Anaeromyxobacter dehalogenans 2CP-1.</title>
        <authorList>
            <consortium name="US DOE Joint Genome Institute"/>
            <person name="Lucas S."/>
            <person name="Copeland A."/>
            <person name="Lapidus A."/>
            <person name="Glavina del Rio T."/>
            <person name="Dalin E."/>
            <person name="Tice H."/>
            <person name="Bruce D."/>
            <person name="Goodwin L."/>
            <person name="Pitluck S."/>
            <person name="Saunders E."/>
            <person name="Brettin T."/>
            <person name="Detter J.C."/>
            <person name="Han C."/>
            <person name="Larimer F."/>
            <person name="Land M."/>
            <person name="Hauser L."/>
            <person name="Kyrpides N."/>
            <person name="Ovchinnikova G."/>
            <person name="Beliaev A.S."/>
            <person name="Richardson P."/>
        </authorList>
    </citation>
    <scope>NUCLEOTIDE SEQUENCE</scope>
    <source>
        <strain evidence="2">2CP-1</strain>
    </source>
</reference>
<dbReference type="Proteomes" id="UP000007089">
    <property type="component" value="Chromosome"/>
</dbReference>
<sequence length="132" mass="14296">METAVECTHCKVVMTSWSAPGSPIRYYQCPFCARTHSSLYGEVFQRRAGARLVGAPAATTAGIPMASPEDVRWARVKATAARWFARLEAEQRPTAPSAAFPRRARTAGPSDDVPEADPADVVEVGGRRHGRV</sequence>
<keyword evidence="3" id="KW-1185">Reference proteome</keyword>
<dbReference type="AlphaFoldDB" id="B8JEN1"/>
<gene>
    <name evidence="2" type="ordered locus">A2cp1_2840</name>
</gene>
<proteinExistence type="predicted"/>